<proteinExistence type="predicted"/>
<organism evidence="1 2">
    <name type="scientific">Viridibacterium curvum</name>
    <dbReference type="NCBI Taxonomy" id="1101404"/>
    <lineage>
        <taxon>Bacteria</taxon>
        <taxon>Pseudomonadati</taxon>
        <taxon>Pseudomonadota</taxon>
        <taxon>Betaproteobacteria</taxon>
        <taxon>Rhodocyclales</taxon>
        <taxon>Rhodocyclaceae</taxon>
        <taxon>Viridibacterium</taxon>
    </lineage>
</organism>
<evidence type="ECO:0000313" key="2">
    <source>
        <dbReference type="Proteomes" id="UP001500547"/>
    </source>
</evidence>
<evidence type="ECO:0000313" key="1">
    <source>
        <dbReference type="EMBL" id="GAA5171950.1"/>
    </source>
</evidence>
<dbReference type="Proteomes" id="UP001500547">
    <property type="component" value="Unassembled WGS sequence"/>
</dbReference>
<comment type="caution">
    <text evidence="1">The sequence shown here is derived from an EMBL/GenBank/DDBJ whole genome shotgun (WGS) entry which is preliminary data.</text>
</comment>
<accession>A0ABP9R6G9</accession>
<name>A0ABP9R6G9_9RHOO</name>
<dbReference type="RefSeq" id="WP_345534635.1">
    <property type="nucleotide sequence ID" value="NZ_BAABLD010000017.1"/>
</dbReference>
<reference evidence="2" key="1">
    <citation type="journal article" date="2019" name="Int. J. Syst. Evol. Microbiol.">
        <title>The Global Catalogue of Microorganisms (GCM) 10K type strain sequencing project: providing services to taxonomists for standard genome sequencing and annotation.</title>
        <authorList>
            <consortium name="The Broad Institute Genomics Platform"/>
            <consortium name="The Broad Institute Genome Sequencing Center for Infectious Disease"/>
            <person name="Wu L."/>
            <person name="Ma J."/>
        </authorList>
    </citation>
    <scope>NUCLEOTIDE SEQUENCE [LARGE SCALE GENOMIC DNA]</scope>
    <source>
        <strain evidence="2">JCM 18715</strain>
    </source>
</reference>
<gene>
    <name evidence="1" type="ORF">GCM10025770_37410</name>
</gene>
<sequence length="101" mass="11219">MLISHDILGPKSFTAVMQEAGVAIEEVPMVSWPLGVKGQSKVLHYSYVSRRSGQTVHVLSYSEPLMPKGEYHEIWQFDAPFSEAEAVASLDKHSYLNGRLG</sequence>
<protein>
    <submittedName>
        <fullName evidence="1">Uncharacterized protein</fullName>
    </submittedName>
</protein>
<keyword evidence="2" id="KW-1185">Reference proteome</keyword>
<dbReference type="EMBL" id="BAABLD010000017">
    <property type="protein sequence ID" value="GAA5171950.1"/>
    <property type="molecule type" value="Genomic_DNA"/>
</dbReference>